<feature type="domain" description="J" evidence="2">
    <location>
        <begin position="11"/>
        <end position="67"/>
    </location>
</feature>
<evidence type="ECO:0000313" key="4">
    <source>
        <dbReference type="Proteomes" id="UP000116380"/>
    </source>
</evidence>
<dbReference type="InterPro" id="IPR003354">
    <property type="entry name" value="Papo_T_antigen"/>
</dbReference>
<organismHost>
    <name type="scientific">Mus musculus</name>
    <name type="common">Mouse</name>
    <dbReference type="NCBI Taxonomy" id="10090"/>
</organismHost>
<dbReference type="InterPro" id="IPR001623">
    <property type="entry name" value="DnaJ_domain"/>
</dbReference>
<reference evidence="3" key="1">
    <citation type="submission" date="2001-11" db="EMBL/GenBank/DDBJ databases">
        <authorList>
            <person name="Clark B.E."/>
            <person name="Griffin B.E."/>
        </authorList>
    </citation>
    <scope>NUCLEOTIDE SEQUENCE [LARGE SCALE GENOMIC DNA]</scope>
    <source>
        <strain evidence="3">BG</strain>
    </source>
</reference>
<dbReference type="OrthoDB" id="14669at10239"/>
<dbReference type="SMART" id="SM00271">
    <property type="entry name" value="DnaJ"/>
    <property type="match status" value="1"/>
</dbReference>
<dbReference type="EMBL" id="AF442959">
    <property type="protein sequence ID" value="AAL35607.1"/>
    <property type="molecule type" value="Genomic_DNA"/>
</dbReference>
<accession>Q8V9F4</accession>
<keyword evidence="1" id="KW-0244">Early protein</keyword>
<dbReference type="Proteomes" id="UP000116380">
    <property type="component" value="Segment"/>
</dbReference>
<dbReference type="Gene3D" id="1.20.120.1860">
    <property type="entry name" value="Small t-antigen, unique domain"/>
    <property type="match status" value="1"/>
</dbReference>
<protein>
    <submittedName>
        <fullName evidence="3">Small T antigen</fullName>
    </submittedName>
</protein>
<evidence type="ECO:0000313" key="3">
    <source>
        <dbReference type="EMBL" id="AAL35607.1"/>
    </source>
</evidence>
<dbReference type="RefSeq" id="YP_009111415.1">
    <property type="nucleotide sequence ID" value="NC_001515.2"/>
</dbReference>
<dbReference type="KEGG" id="vg:22619582"/>
<dbReference type="Pfam" id="PF02380">
    <property type="entry name" value="Papo_T_antigen"/>
    <property type="match status" value="1"/>
</dbReference>
<dbReference type="InterPro" id="IPR036092">
    <property type="entry name" value="Papo_T_antigensf"/>
</dbReference>
<name>Q8V9F4_POVBG</name>
<dbReference type="InterPro" id="IPR036869">
    <property type="entry name" value="J_dom_sf"/>
</dbReference>
<sequence>MDRVLSRADKERLLELLKLPRQLWGDFGRMQQAYKQQSLLLHPDKGGSHALMQELNSLWGTFKTEVYNLRMNLGGTGFQVRRLHADGWNLSTKDTFGDRYYQRFCRMPLTCLVNVKYSSCSCILCLLRKQHRELKDKCDARCLVLGECFCLECYMQWFGTPTRDVLNLYADFIASMPIDWLDLDVHSVYNPTGLSP</sequence>
<dbReference type="SUPFAM" id="SSF161240">
    <property type="entry name" value="T-antigen specific domain-like"/>
    <property type="match status" value="1"/>
</dbReference>
<dbReference type="SUPFAM" id="SSF46565">
    <property type="entry name" value="Chaperone J-domain"/>
    <property type="match status" value="1"/>
</dbReference>
<evidence type="ECO:0000256" key="1">
    <source>
        <dbReference type="ARBA" id="ARBA00022518"/>
    </source>
</evidence>
<evidence type="ECO:0000259" key="2">
    <source>
        <dbReference type="SMART" id="SM00271"/>
    </source>
</evidence>
<organism evidence="3 4">
    <name type="scientific">Murine polyomavirus (strain BG)</name>
    <name type="common">MPyV</name>
    <dbReference type="NCBI Taxonomy" id="179241"/>
    <lineage>
        <taxon>Viruses</taxon>
        <taxon>Monodnaviria</taxon>
        <taxon>Shotokuvirae</taxon>
        <taxon>Cossaviricota</taxon>
        <taxon>Papovaviricetes</taxon>
        <taxon>Sepolyvirales</taxon>
        <taxon>Polyomaviridae</taxon>
        <taxon>Alphapolyomavirus</taxon>
        <taxon>Mus musculus polyomavirus 1</taxon>
    </lineage>
</organism>
<proteinExistence type="predicted"/>
<dbReference type="GeneID" id="22619582"/>
<dbReference type="Gene3D" id="1.10.287.110">
    <property type="entry name" value="DnaJ domain"/>
    <property type="match status" value="1"/>
</dbReference>
<keyword evidence="4" id="KW-1185">Reference proteome</keyword>